<dbReference type="KEGG" id="cre:CHLRE_03g157725v5"/>
<sequence>MSEIVVPNEAGLQHKLAEAIRAIDSRATDEPQSIATGISRSVAQAFADKVERKGFQYSGDEACSDLTFFRDPSGPHETAAEYLVQPLINWLQPWSTFSKLLRLGGSRTTHLPGIVAEPDQCLRVRRNPPHIIVEVAYRQSRPRLFEAMSRWPAPGLCSGPARLVFGVDVQYPPPAGVPPRIDIFMERPGQQQPEVVVACGAGSGCIAPALREYTIFLPLHDVHFGVSWLTRTAISIQLAVTVPLYSMYGCPYAVWDVLSGRRSVWQLVKACVRSMGGPWWGVVPLDTFEVRQEVFMELNWCHQVRNLC</sequence>
<name>A0A2K3DW57_CHLRE</name>
<proteinExistence type="predicted"/>
<dbReference type="ExpressionAtlas" id="A0A2K3DW57">
    <property type="expression patterns" value="baseline"/>
</dbReference>
<accession>A0A2K3DW57</accession>
<dbReference type="EMBL" id="CM008964">
    <property type="protein sequence ID" value="PNW84765.1"/>
    <property type="molecule type" value="Genomic_DNA"/>
</dbReference>
<reference evidence="1 2" key="1">
    <citation type="journal article" date="2007" name="Science">
        <title>The Chlamydomonas genome reveals the evolution of key animal and plant functions.</title>
        <authorList>
            <person name="Merchant S.S."/>
            <person name="Prochnik S.E."/>
            <person name="Vallon O."/>
            <person name="Harris E.H."/>
            <person name="Karpowicz S.J."/>
            <person name="Witman G.B."/>
            <person name="Terry A."/>
            <person name="Salamov A."/>
            <person name="Fritz-Laylin L.K."/>
            <person name="Marechal-Drouard L."/>
            <person name="Marshall W.F."/>
            <person name="Qu L.H."/>
            <person name="Nelson D.R."/>
            <person name="Sanderfoot A.A."/>
            <person name="Spalding M.H."/>
            <person name="Kapitonov V.V."/>
            <person name="Ren Q."/>
            <person name="Ferris P."/>
            <person name="Lindquist E."/>
            <person name="Shapiro H."/>
            <person name="Lucas S.M."/>
            <person name="Grimwood J."/>
            <person name="Schmutz J."/>
            <person name="Cardol P."/>
            <person name="Cerutti H."/>
            <person name="Chanfreau G."/>
            <person name="Chen C.L."/>
            <person name="Cognat V."/>
            <person name="Croft M.T."/>
            <person name="Dent R."/>
            <person name="Dutcher S."/>
            <person name="Fernandez E."/>
            <person name="Fukuzawa H."/>
            <person name="Gonzalez-Ballester D."/>
            <person name="Gonzalez-Halphen D."/>
            <person name="Hallmann A."/>
            <person name="Hanikenne M."/>
            <person name="Hippler M."/>
            <person name="Inwood W."/>
            <person name="Jabbari K."/>
            <person name="Kalanon M."/>
            <person name="Kuras R."/>
            <person name="Lefebvre P.A."/>
            <person name="Lemaire S.D."/>
            <person name="Lobanov A.V."/>
            <person name="Lohr M."/>
            <person name="Manuell A."/>
            <person name="Meier I."/>
            <person name="Mets L."/>
            <person name="Mittag M."/>
            <person name="Mittelmeier T."/>
            <person name="Moroney J.V."/>
            <person name="Moseley J."/>
            <person name="Napoli C."/>
            <person name="Nedelcu A.M."/>
            <person name="Niyogi K."/>
            <person name="Novoselov S.V."/>
            <person name="Paulsen I.T."/>
            <person name="Pazour G."/>
            <person name="Purton S."/>
            <person name="Ral J.P."/>
            <person name="Riano-Pachon D.M."/>
            <person name="Riekhof W."/>
            <person name="Rymarquis L."/>
            <person name="Schroda M."/>
            <person name="Stern D."/>
            <person name="Umen J."/>
            <person name="Willows R."/>
            <person name="Wilson N."/>
            <person name="Zimmer S.L."/>
            <person name="Allmer J."/>
            <person name="Balk J."/>
            <person name="Bisova K."/>
            <person name="Chen C.J."/>
            <person name="Elias M."/>
            <person name="Gendler K."/>
            <person name="Hauser C."/>
            <person name="Lamb M.R."/>
            <person name="Ledford H."/>
            <person name="Long J.C."/>
            <person name="Minagawa J."/>
            <person name="Page M.D."/>
            <person name="Pan J."/>
            <person name="Pootakham W."/>
            <person name="Roje S."/>
            <person name="Rose A."/>
            <person name="Stahlberg E."/>
            <person name="Terauchi A.M."/>
            <person name="Yang P."/>
            <person name="Ball S."/>
            <person name="Bowler C."/>
            <person name="Dieckmann C.L."/>
            <person name="Gladyshev V.N."/>
            <person name="Green P."/>
            <person name="Jorgensen R."/>
            <person name="Mayfield S."/>
            <person name="Mueller-Roeber B."/>
            <person name="Rajamani S."/>
            <person name="Sayre R.T."/>
            <person name="Brokstein P."/>
            <person name="Dubchak I."/>
            <person name="Goodstein D."/>
            <person name="Hornick L."/>
            <person name="Huang Y.W."/>
            <person name="Jhaveri J."/>
            <person name="Luo Y."/>
            <person name="Martinez D."/>
            <person name="Ngau W.C."/>
            <person name="Otillar B."/>
            <person name="Poliakov A."/>
            <person name="Porter A."/>
            <person name="Szajkowski L."/>
            <person name="Werner G."/>
            <person name="Zhou K."/>
            <person name="Grigoriev I.V."/>
            <person name="Rokhsar D.S."/>
            <person name="Grossman A.R."/>
        </authorList>
    </citation>
    <scope>NUCLEOTIDE SEQUENCE [LARGE SCALE GENOMIC DNA]</scope>
    <source>
        <strain evidence="2">CC-503</strain>
    </source>
</reference>
<organism evidence="1 2">
    <name type="scientific">Chlamydomonas reinhardtii</name>
    <name type="common">Chlamydomonas smithii</name>
    <dbReference type="NCBI Taxonomy" id="3055"/>
    <lineage>
        <taxon>Eukaryota</taxon>
        <taxon>Viridiplantae</taxon>
        <taxon>Chlorophyta</taxon>
        <taxon>core chlorophytes</taxon>
        <taxon>Chlorophyceae</taxon>
        <taxon>CS clade</taxon>
        <taxon>Chlamydomonadales</taxon>
        <taxon>Chlamydomonadaceae</taxon>
        <taxon>Chlamydomonas</taxon>
    </lineage>
</organism>
<dbReference type="InParanoid" id="A0A2K3DW57"/>
<dbReference type="AlphaFoldDB" id="A0A2K3DW57"/>
<evidence type="ECO:0000313" key="1">
    <source>
        <dbReference type="EMBL" id="PNW84765.1"/>
    </source>
</evidence>
<dbReference type="GeneID" id="66052756"/>
<gene>
    <name evidence="1" type="ORF">CHLRE_03g157725v5</name>
</gene>
<keyword evidence="2" id="KW-1185">Reference proteome</keyword>
<protein>
    <submittedName>
        <fullName evidence="1">Uncharacterized protein</fullName>
    </submittedName>
</protein>
<dbReference type="Proteomes" id="UP000006906">
    <property type="component" value="Chromosome 3"/>
</dbReference>
<evidence type="ECO:0000313" key="2">
    <source>
        <dbReference type="Proteomes" id="UP000006906"/>
    </source>
</evidence>
<dbReference type="Gramene" id="PNW84765">
    <property type="protein sequence ID" value="PNW84765"/>
    <property type="gene ID" value="CHLRE_03g157725v5"/>
</dbReference>
<dbReference type="RefSeq" id="XP_042925764.1">
    <property type="nucleotide sequence ID" value="XM_043060635.1"/>
</dbReference>
<dbReference type="OrthoDB" id="533551at2759"/>